<dbReference type="Proteomes" id="UP001642464">
    <property type="component" value="Unassembled WGS sequence"/>
</dbReference>
<protein>
    <submittedName>
        <fullName evidence="1">Uncharacterized protein</fullName>
    </submittedName>
</protein>
<evidence type="ECO:0000313" key="1">
    <source>
        <dbReference type="EMBL" id="CAK9035737.1"/>
    </source>
</evidence>
<proteinExistence type="predicted"/>
<sequence>MNPAPKATAKDVLHQAVRTERLLTKHGAYDPRVSEIAHCAKFNKNLTNASRNLSKFIHRKGKTLPVPVTPIQTLLKARAFTRRKKLEVRPWPTLHLSSWLRVCLEHRVHRGFFMLGGFKTEQLREAEVMLQQFPRGLGKGFDAALMGKWLREVFAGLTPDMEAYGAAARLSKTQGRDMEIQLENPAVEEVLSPACV</sequence>
<comment type="caution">
    <text evidence="1">The sequence shown here is derived from an EMBL/GenBank/DDBJ whole genome shotgun (WGS) entry which is preliminary data.</text>
</comment>
<keyword evidence="2" id="KW-1185">Reference proteome</keyword>
<accession>A0ABP0LBU7</accession>
<name>A0ABP0LBU7_9DINO</name>
<dbReference type="EMBL" id="CAXAMM010015202">
    <property type="protein sequence ID" value="CAK9035737.1"/>
    <property type="molecule type" value="Genomic_DNA"/>
</dbReference>
<gene>
    <name evidence="1" type="ORF">SCF082_LOCUS21428</name>
</gene>
<reference evidence="1 2" key="1">
    <citation type="submission" date="2024-02" db="EMBL/GenBank/DDBJ databases">
        <authorList>
            <person name="Chen Y."/>
            <person name="Shah S."/>
            <person name="Dougan E. K."/>
            <person name="Thang M."/>
            <person name="Chan C."/>
        </authorList>
    </citation>
    <scope>NUCLEOTIDE SEQUENCE [LARGE SCALE GENOMIC DNA]</scope>
</reference>
<evidence type="ECO:0000313" key="2">
    <source>
        <dbReference type="Proteomes" id="UP001642464"/>
    </source>
</evidence>
<organism evidence="1 2">
    <name type="scientific">Durusdinium trenchii</name>
    <dbReference type="NCBI Taxonomy" id="1381693"/>
    <lineage>
        <taxon>Eukaryota</taxon>
        <taxon>Sar</taxon>
        <taxon>Alveolata</taxon>
        <taxon>Dinophyceae</taxon>
        <taxon>Suessiales</taxon>
        <taxon>Symbiodiniaceae</taxon>
        <taxon>Durusdinium</taxon>
    </lineage>
</organism>